<organism evidence="3 4">
    <name type="scientific">Lactococcus cremoris subsp. cremoris TIFN6</name>
    <dbReference type="NCBI Taxonomy" id="1234876"/>
    <lineage>
        <taxon>Bacteria</taxon>
        <taxon>Bacillati</taxon>
        <taxon>Bacillota</taxon>
        <taxon>Bacilli</taxon>
        <taxon>Lactobacillales</taxon>
        <taxon>Streptococcaceae</taxon>
        <taxon>Lactococcus</taxon>
        <taxon>Lactococcus cremoris subsp. cremoris</taxon>
    </lineage>
</organism>
<dbReference type="InterPro" id="IPR012340">
    <property type="entry name" value="NA-bd_OB-fold"/>
</dbReference>
<dbReference type="InterPro" id="IPR002059">
    <property type="entry name" value="CSP_DNA-bd"/>
</dbReference>
<dbReference type="CDD" id="cd04458">
    <property type="entry name" value="CSP_CDS"/>
    <property type="match status" value="1"/>
</dbReference>
<gene>
    <name evidence="3" type="ORF">LLT6_09045</name>
</gene>
<evidence type="ECO:0000313" key="4">
    <source>
        <dbReference type="Proteomes" id="UP000015854"/>
    </source>
</evidence>
<dbReference type="EMBL" id="ATBB01000616">
    <property type="protein sequence ID" value="EQC54318.1"/>
    <property type="molecule type" value="Genomic_DNA"/>
</dbReference>
<evidence type="ECO:0000313" key="3">
    <source>
        <dbReference type="EMBL" id="EQC54318.1"/>
    </source>
</evidence>
<name>T0TF16_LACLC</name>
<dbReference type="InterPro" id="IPR011129">
    <property type="entry name" value="CSD"/>
</dbReference>
<proteinExistence type="predicted"/>
<reference evidence="3 4" key="1">
    <citation type="journal article" date="2013" name="ISME J.">
        <title>Multifactorial diversity sustains microbial community stability.</title>
        <authorList>
            <person name="Erkus O."/>
            <person name="de Jager V.C."/>
            <person name="Spus M."/>
            <person name="van Alen-Boerrigter I.J."/>
            <person name="van Rijswijck I.M."/>
            <person name="Hazelwood L."/>
            <person name="Janssen P.W."/>
            <person name="van Hijum S.A."/>
            <person name="Kleerebezem M."/>
            <person name="Smid E.J."/>
        </authorList>
    </citation>
    <scope>NUCLEOTIDE SEQUENCE [LARGE SCALE GENOMIC DNA]</scope>
    <source>
        <strain evidence="3 4">TIFN6</strain>
    </source>
</reference>
<dbReference type="PRINTS" id="PR00050">
    <property type="entry name" value="COLDSHOCK"/>
</dbReference>
<dbReference type="SMART" id="SM00357">
    <property type="entry name" value="CSP"/>
    <property type="match status" value="1"/>
</dbReference>
<dbReference type="PROSITE" id="PS51857">
    <property type="entry name" value="CSD_2"/>
    <property type="match status" value="1"/>
</dbReference>
<dbReference type="SUPFAM" id="SSF50249">
    <property type="entry name" value="Nucleic acid-binding proteins"/>
    <property type="match status" value="1"/>
</dbReference>
<dbReference type="Pfam" id="PF00313">
    <property type="entry name" value="CSD"/>
    <property type="match status" value="1"/>
</dbReference>
<dbReference type="InterPro" id="IPR050181">
    <property type="entry name" value="Cold_shock_domain"/>
</dbReference>
<dbReference type="AlphaFoldDB" id="T0TF16"/>
<dbReference type="Gene3D" id="2.40.50.140">
    <property type="entry name" value="Nucleic acid-binding proteins"/>
    <property type="match status" value="1"/>
</dbReference>
<protein>
    <recommendedName>
        <fullName evidence="1">Major cold shock protein</fullName>
    </recommendedName>
</protein>
<dbReference type="PATRIC" id="fig|1234876.3.peg.2557"/>
<feature type="domain" description="CSD" evidence="2">
    <location>
        <begin position="35"/>
        <end position="99"/>
    </location>
</feature>
<evidence type="ECO:0000259" key="2">
    <source>
        <dbReference type="PROSITE" id="PS51857"/>
    </source>
</evidence>
<sequence>MVLSRGRFCREFKCFRNALFRKIGFTINAKGCIKMINGTVKWFNMDKGYGFIITEDMQDVFAYLLSIQGNGFKKYNEGQKVTFDVTMTARGRYASNIHKV</sequence>
<evidence type="ECO:0000256" key="1">
    <source>
        <dbReference type="ARBA" id="ARBA00020202"/>
    </source>
</evidence>
<comment type="caution">
    <text evidence="3">The sequence shown here is derived from an EMBL/GenBank/DDBJ whole genome shotgun (WGS) entry which is preliminary data.</text>
</comment>
<dbReference type="Proteomes" id="UP000015854">
    <property type="component" value="Unassembled WGS sequence"/>
</dbReference>
<accession>T0TF16</accession>
<dbReference type="PANTHER" id="PTHR11544">
    <property type="entry name" value="COLD SHOCK DOMAIN CONTAINING PROTEINS"/>
    <property type="match status" value="1"/>
</dbReference>
<dbReference type="GO" id="GO:0003676">
    <property type="term" value="F:nucleic acid binding"/>
    <property type="evidence" value="ECO:0007669"/>
    <property type="project" value="InterPro"/>
</dbReference>